<sequence>MSSSELRLGKRVAIVGGGPGAISTALAFIKRGYDVRVYERQPECKAIGGAVLLSTAMLAILRSCGMDSENTDSYTVTYFKDKSGAERVKLPFNPEVKKRMVSRAAIMEFCALPSSEICWTLFHQV</sequence>
<dbReference type="EMBL" id="JAPQKI010000005">
    <property type="protein sequence ID" value="KAJ5098548.1"/>
    <property type="molecule type" value="Genomic_DNA"/>
</dbReference>
<dbReference type="InterPro" id="IPR002938">
    <property type="entry name" value="FAD-bd"/>
</dbReference>
<evidence type="ECO:0000313" key="6">
    <source>
        <dbReference type="Proteomes" id="UP001149074"/>
    </source>
</evidence>
<keyword evidence="1" id="KW-0285">Flavoprotein</keyword>
<comment type="caution">
    <text evidence="5">The sequence shown here is derived from an EMBL/GenBank/DDBJ whole genome shotgun (WGS) entry which is preliminary data.</text>
</comment>
<accession>A0A9W9KA23</accession>
<dbReference type="AlphaFoldDB" id="A0A9W9KA23"/>
<dbReference type="SUPFAM" id="SSF51905">
    <property type="entry name" value="FAD/NAD(P)-binding domain"/>
    <property type="match status" value="1"/>
</dbReference>
<dbReference type="GO" id="GO:0071949">
    <property type="term" value="F:FAD binding"/>
    <property type="evidence" value="ECO:0007669"/>
    <property type="project" value="InterPro"/>
</dbReference>
<dbReference type="Pfam" id="PF01494">
    <property type="entry name" value="FAD_binding_3"/>
    <property type="match status" value="1"/>
</dbReference>
<evidence type="ECO:0000313" key="5">
    <source>
        <dbReference type="EMBL" id="KAJ5098548.1"/>
    </source>
</evidence>
<dbReference type="PRINTS" id="PR00419">
    <property type="entry name" value="ADXRDTASE"/>
</dbReference>
<reference evidence="5" key="2">
    <citation type="journal article" date="2023" name="IMA Fungus">
        <title>Comparative genomic study of the Penicillium genus elucidates a diverse pangenome and 15 lateral gene transfer events.</title>
        <authorList>
            <person name="Petersen C."/>
            <person name="Sorensen T."/>
            <person name="Nielsen M.R."/>
            <person name="Sondergaard T.E."/>
            <person name="Sorensen J.L."/>
            <person name="Fitzpatrick D.A."/>
            <person name="Frisvad J.C."/>
            <person name="Nielsen K.L."/>
        </authorList>
    </citation>
    <scope>NUCLEOTIDE SEQUENCE</scope>
    <source>
        <strain evidence="5">IBT 30761</strain>
    </source>
</reference>
<proteinExistence type="predicted"/>
<keyword evidence="3" id="KW-0560">Oxidoreductase</keyword>
<keyword evidence="2" id="KW-0274">FAD</keyword>
<feature type="domain" description="FAD-binding" evidence="4">
    <location>
        <begin position="11"/>
        <end position="70"/>
    </location>
</feature>
<keyword evidence="6" id="KW-1185">Reference proteome</keyword>
<protein>
    <recommendedName>
        <fullName evidence="4">FAD-binding domain-containing protein</fullName>
    </recommendedName>
</protein>
<reference evidence="5" key="1">
    <citation type="submission" date="2022-11" db="EMBL/GenBank/DDBJ databases">
        <authorList>
            <person name="Petersen C."/>
        </authorList>
    </citation>
    <scope>NUCLEOTIDE SEQUENCE</scope>
    <source>
        <strain evidence="5">IBT 30761</strain>
    </source>
</reference>
<evidence type="ECO:0000256" key="3">
    <source>
        <dbReference type="ARBA" id="ARBA00023002"/>
    </source>
</evidence>
<evidence type="ECO:0000256" key="1">
    <source>
        <dbReference type="ARBA" id="ARBA00022630"/>
    </source>
</evidence>
<dbReference type="Proteomes" id="UP001149074">
    <property type="component" value="Unassembled WGS sequence"/>
</dbReference>
<name>A0A9W9KA23_9EURO</name>
<gene>
    <name evidence="5" type="ORF">N7532_005549</name>
</gene>
<evidence type="ECO:0000256" key="2">
    <source>
        <dbReference type="ARBA" id="ARBA00022827"/>
    </source>
</evidence>
<dbReference type="GeneID" id="81357022"/>
<dbReference type="RefSeq" id="XP_056474202.1">
    <property type="nucleotide sequence ID" value="XM_056618043.1"/>
</dbReference>
<dbReference type="GO" id="GO:0016491">
    <property type="term" value="F:oxidoreductase activity"/>
    <property type="evidence" value="ECO:0007669"/>
    <property type="project" value="UniProtKB-KW"/>
</dbReference>
<organism evidence="5 6">
    <name type="scientific">Penicillium argentinense</name>
    <dbReference type="NCBI Taxonomy" id="1131581"/>
    <lineage>
        <taxon>Eukaryota</taxon>
        <taxon>Fungi</taxon>
        <taxon>Dikarya</taxon>
        <taxon>Ascomycota</taxon>
        <taxon>Pezizomycotina</taxon>
        <taxon>Eurotiomycetes</taxon>
        <taxon>Eurotiomycetidae</taxon>
        <taxon>Eurotiales</taxon>
        <taxon>Aspergillaceae</taxon>
        <taxon>Penicillium</taxon>
    </lineage>
</organism>
<evidence type="ECO:0000259" key="4">
    <source>
        <dbReference type="Pfam" id="PF01494"/>
    </source>
</evidence>
<dbReference type="OrthoDB" id="417877at2759"/>
<dbReference type="InterPro" id="IPR036188">
    <property type="entry name" value="FAD/NAD-bd_sf"/>
</dbReference>
<dbReference type="Gene3D" id="3.50.50.60">
    <property type="entry name" value="FAD/NAD(P)-binding domain"/>
    <property type="match status" value="1"/>
</dbReference>